<dbReference type="EMBL" id="CACRTI010000007">
    <property type="protein sequence ID" value="VYT44218.1"/>
    <property type="molecule type" value="Genomic_DNA"/>
</dbReference>
<accession>A0A6N2WPX7</accession>
<dbReference type="Gene3D" id="3.30.420.40">
    <property type="match status" value="2"/>
</dbReference>
<dbReference type="EMBL" id="LT556085">
    <property type="protein sequence ID" value="SBA29544.1"/>
    <property type="molecule type" value="Genomic_DNA"/>
</dbReference>
<dbReference type="NCBIfam" id="TIGR02529">
    <property type="entry name" value="EutJ"/>
    <property type="match status" value="1"/>
</dbReference>
<dbReference type="NCBIfam" id="NF011660">
    <property type="entry name" value="PRK15080.1"/>
    <property type="match status" value="1"/>
</dbReference>
<reference evidence="1 3" key="1">
    <citation type="submission" date="2016-04" db="EMBL/GenBank/DDBJ databases">
        <authorList>
            <person name="Regsiter A."/>
            <person name="William W."/>
        </authorList>
    </citation>
    <scope>NUCLEOTIDE SEQUENCE [LARGE SCALE GENOMIC DNA]</scope>
    <source>
        <strain evidence="1 3">92</strain>
    </source>
</reference>
<evidence type="ECO:0000313" key="2">
    <source>
        <dbReference type="EMBL" id="VYT44218.1"/>
    </source>
</evidence>
<sequence>MMAHDEENWLTPRLQKAADLCNQAPATSDSALWLGVDLGTCDVVSMVVDGDGQPVAVCLDWADVVRDGIVWDFFGAVTIVRRHLDTLEQQLGSRFTHAATSFPPGTDPRISINVLESAGLEVSHVLDEPTAVADLLQLDNAGVVDIGGGTTGIAIVKQGKVTYSADEATGGHHISLTLAGNRRIELEEAEQVKRSNAQEIWPVVKPVYEKMAEIVARHIEGQEIADLWLAGGSCMQPGVEALFRQRFPELQVHLPRHSLFMTPLAIANSGREKAEGIYAS</sequence>
<evidence type="ECO:0000313" key="1">
    <source>
        <dbReference type="EMBL" id="SBA29544.1"/>
    </source>
</evidence>
<dbReference type="InterPro" id="IPR043129">
    <property type="entry name" value="ATPase_NBD"/>
</dbReference>
<dbReference type="PANTHER" id="PTHR32432">
    <property type="entry name" value="CELL DIVISION PROTEIN FTSA-RELATED"/>
    <property type="match status" value="1"/>
</dbReference>
<dbReference type="InterPro" id="IPR050696">
    <property type="entry name" value="FtsA/MreB"/>
</dbReference>
<dbReference type="InterPro" id="IPR013366">
    <property type="entry name" value="EutJ"/>
</dbReference>
<name>A0A6N2WPX7_CITAM</name>
<organism evidence="2">
    <name type="scientific">Citrobacter amalonaticus</name>
    <dbReference type="NCBI Taxonomy" id="35703"/>
    <lineage>
        <taxon>Bacteria</taxon>
        <taxon>Pseudomonadati</taxon>
        <taxon>Pseudomonadota</taxon>
        <taxon>Gammaproteobacteria</taxon>
        <taxon>Enterobacterales</taxon>
        <taxon>Enterobacteriaceae</taxon>
        <taxon>Citrobacter</taxon>
    </lineage>
</organism>
<dbReference type="GO" id="GO:0051301">
    <property type="term" value="P:cell division"/>
    <property type="evidence" value="ECO:0007669"/>
    <property type="project" value="UniProtKB-KW"/>
</dbReference>
<evidence type="ECO:0000313" key="3">
    <source>
        <dbReference type="Proteomes" id="UP000245995"/>
    </source>
</evidence>
<protein>
    <submittedName>
        <fullName evidence="2">Cell division protein FtsA</fullName>
    </submittedName>
    <submittedName>
        <fullName evidence="1">Chaperonin, ethanolamine utilization protein</fullName>
    </submittedName>
</protein>
<dbReference type="CDD" id="cd24047">
    <property type="entry name" value="ASKHA_NBD_EutJ"/>
    <property type="match status" value="1"/>
</dbReference>
<reference evidence="2" key="2">
    <citation type="submission" date="2019-11" db="EMBL/GenBank/DDBJ databases">
        <authorList>
            <person name="Feng L."/>
        </authorList>
    </citation>
    <scope>NUCLEOTIDE SEQUENCE</scope>
    <source>
        <strain evidence="2">CAmalonaticusLFYP1</strain>
    </source>
</reference>
<dbReference type="AlphaFoldDB" id="A0A6N2WPX7"/>
<keyword evidence="2" id="KW-0132">Cell division</keyword>
<dbReference type="PANTHER" id="PTHR32432:SF3">
    <property type="entry name" value="ETHANOLAMINE UTILIZATION PROTEIN EUTJ"/>
    <property type="match status" value="1"/>
</dbReference>
<proteinExistence type="predicted"/>
<dbReference type="Proteomes" id="UP000245995">
    <property type="component" value="Chromosome CITRO92"/>
</dbReference>
<gene>
    <name evidence="2" type="primary">ftsA_2</name>
    <name evidence="1" type="synonym">eutJ</name>
    <name evidence="2" type="ORF">CALFYP1_04556</name>
    <name evidence="1" type="ORF">CITRO92_4530</name>
</gene>
<dbReference type="Pfam" id="PF14450">
    <property type="entry name" value="FtsA"/>
    <property type="match status" value="1"/>
</dbReference>
<dbReference type="SUPFAM" id="SSF53067">
    <property type="entry name" value="Actin-like ATPase domain"/>
    <property type="match status" value="2"/>
</dbReference>
<keyword evidence="2" id="KW-0131">Cell cycle</keyword>